<keyword evidence="1" id="KW-1133">Transmembrane helix</keyword>
<keyword evidence="1" id="KW-0472">Membrane</keyword>
<dbReference type="HOGENOM" id="CLU_2117343_0_0_9"/>
<evidence type="ECO:0000256" key="1">
    <source>
        <dbReference type="SAM" id="Phobius"/>
    </source>
</evidence>
<evidence type="ECO:0000313" key="2">
    <source>
        <dbReference type="EMBL" id="ACR71171.1"/>
    </source>
</evidence>
<gene>
    <name evidence="2" type="ordered locus">EUBELI_00135</name>
</gene>
<name>C4Z1Y1_LACE2</name>
<dbReference type="KEGG" id="eel:EUBELI_00135"/>
<keyword evidence="3" id="KW-1185">Reference proteome</keyword>
<feature type="transmembrane region" description="Helical" evidence="1">
    <location>
        <begin position="87"/>
        <end position="110"/>
    </location>
</feature>
<dbReference type="STRING" id="515620.EUBELI_00135"/>
<feature type="transmembrane region" description="Helical" evidence="1">
    <location>
        <begin position="6"/>
        <end position="25"/>
    </location>
</feature>
<proteinExistence type="predicted"/>
<dbReference type="Proteomes" id="UP000001476">
    <property type="component" value="Chromosome"/>
</dbReference>
<organism evidence="2 3">
    <name type="scientific">Lachnospira eligens (strain ATCC 27750 / DSM 3376 / VPI C15-48 / C15-B4)</name>
    <name type="common">Eubacterium eligens</name>
    <dbReference type="NCBI Taxonomy" id="515620"/>
    <lineage>
        <taxon>Bacteria</taxon>
        <taxon>Bacillati</taxon>
        <taxon>Bacillota</taxon>
        <taxon>Clostridia</taxon>
        <taxon>Lachnospirales</taxon>
        <taxon>Lachnospiraceae</taxon>
        <taxon>Lachnospira</taxon>
    </lineage>
</organism>
<accession>C4Z1Y1</accession>
<dbReference type="eggNOG" id="COG3274">
    <property type="taxonomic scope" value="Bacteria"/>
</dbReference>
<keyword evidence="1" id="KW-0812">Transmembrane</keyword>
<reference evidence="2 3" key="1">
    <citation type="journal article" date="2009" name="Proc. Natl. Acad. Sci. U.S.A.">
        <title>Characterizing a model human gut microbiota composed of members of its two dominant bacterial phyla.</title>
        <authorList>
            <person name="Mahowald M.A."/>
            <person name="Rey F.E."/>
            <person name="Seedorf H."/>
            <person name="Turnbaugh P.J."/>
            <person name="Fulton R.S."/>
            <person name="Wollam A."/>
            <person name="Shah N."/>
            <person name="Wang C."/>
            <person name="Magrini V."/>
            <person name="Wilson R.K."/>
            <person name="Cantarel B.L."/>
            <person name="Coutinho P.M."/>
            <person name="Henrissat B."/>
            <person name="Crock L.W."/>
            <person name="Russell A."/>
            <person name="Verberkmoes N.C."/>
            <person name="Hettich R.L."/>
            <person name="Gordon J.I."/>
        </authorList>
    </citation>
    <scope>NUCLEOTIDE SEQUENCE [LARGE SCALE GENOMIC DNA]</scope>
    <source>
        <strain evidence="3">ATCC 27750 / DSM 3376 / VPI C15-48 / C15-B4</strain>
    </source>
</reference>
<evidence type="ECO:0000313" key="3">
    <source>
        <dbReference type="Proteomes" id="UP000001476"/>
    </source>
</evidence>
<sequence length="114" mass="12974">MYKKLLILASVSPMWQIGNGIFILISGYFMANKGKDIDLTKMSKKLLIQMGFTSITLTVMSMIYSFVSQSHQAKILNFNIFNDMAWFIGYYFAVIVLVKVSLTIGFLNGIKRIK</sequence>
<dbReference type="EMBL" id="CP001104">
    <property type="protein sequence ID" value="ACR71171.1"/>
    <property type="molecule type" value="Genomic_DNA"/>
</dbReference>
<dbReference type="AlphaFoldDB" id="C4Z1Y1"/>
<protein>
    <submittedName>
        <fullName evidence="2">Uncharacterized protein</fullName>
    </submittedName>
</protein>
<feature type="transmembrane region" description="Helical" evidence="1">
    <location>
        <begin position="46"/>
        <end position="67"/>
    </location>
</feature>